<dbReference type="Proteomes" id="UP000192707">
    <property type="component" value="Unassembled WGS sequence"/>
</dbReference>
<evidence type="ECO:0000313" key="3">
    <source>
        <dbReference type="Proteomes" id="UP000192707"/>
    </source>
</evidence>
<accession>A0A1W9ZCV7</accession>
<gene>
    <name evidence="2" type="ORF">BST14_17335</name>
</gene>
<proteinExistence type="predicted"/>
<evidence type="ECO:0000313" key="2">
    <source>
        <dbReference type="EMBL" id="ORA12264.1"/>
    </source>
</evidence>
<comment type="caution">
    <text evidence="2">The sequence shown here is derived from an EMBL/GenBank/DDBJ whole genome shotgun (WGS) entry which is preliminary data.</text>
</comment>
<name>A0A1W9ZCV7_MYCAI</name>
<sequence length="70" mass="7478">MGSTGDARGAAPRPGRETRGYQGSIAGIGRGGTTTLSAHFIHHSLQHYLEQLHALIELHRDTFGADAPTR</sequence>
<protein>
    <submittedName>
        <fullName evidence="2">Uncharacterized protein</fullName>
    </submittedName>
</protein>
<dbReference type="AlphaFoldDB" id="A0A1W9ZCV7"/>
<keyword evidence="3" id="KW-1185">Reference proteome</keyword>
<reference evidence="2 3" key="1">
    <citation type="submission" date="2016-12" db="EMBL/GenBank/DDBJ databases">
        <title>The new phylogeny of genus Mycobacterium.</title>
        <authorList>
            <person name="Tortoli E."/>
            <person name="Trovato A."/>
            <person name="Cirillo D.M."/>
        </authorList>
    </citation>
    <scope>NUCLEOTIDE SEQUENCE [LARGE SCALE GENOMIC DNA]</scope>
    <source>
        <strain evidence="2 3">DSM 45069</strain>
    </source>
</reference>
<feature type="region of interest" description="Disordered" evidence="1">
    <location>
        <begin position="1"/>
        <end position="26"/>
    </location>
</feature>
<organism evidence="2 3">
    <name type="scientific">Mycobacterium arosiense ATCC BAA-1401 = DSM 45069</name>
    <dbReference type="NCBI Taxonomy" id="1265311"/>
    <lineage>
        <taxon>Bacteria</taxon>
        <taxon>Bacillati</taxon>
        <taxon>Actinomycetota</taxon>
        <taxon>Actinomycetes</taxon>
        <taxon>Mycobacteriales</taxon>
        <taxon>Mycobacteriaceae</taxon>
        <taxon>Mycobacterium</taxon>
        <taxon>Mycobacterium avium complex (MAC)</taxon>
    </lineage>
</organism>
<dbReference type="EMBL" id="MVHG01000046">
    <property type="protein sequence ID" value="ORA12264.1"/>
    <property type="molecule type" value="Genomic_DNA"/>
</dbReference>
<evidence type="ECO:0000256" key="1">
    <source>
        <dbReference type="SAM" id="MobiDB-lite"/>
    </source>
</evidence>